<accession>A0A812EFK2</accession>
<reference evidence="2" key="1">
    <citation type="submission" date="2021-01" db="EMBL/GenBank/DDBJ databases">
        <authorList>
            <person name="Li R."/>
            <person name="Bekaert M."/>
        </authorList>
    </citation>
    <scope>NUCLEOTIDE SEQUENCE</scope>
    <source>
        <strain evidence="2">Farmed</strain>
    </source>
</reference>
<feature type="transmembrane region" description="Helical" evidence="1">
    <location>
        <begin position="93"/>
        <end position="117"/>
    </location>
</feature>
<name>A0A812EFK2_ACAPH</name>
<gene>
    <name evidence="2" type="ORF">SPHA_72175</name>
</gene>
<feature type="transmembrane region" description="Helical" evidence="1">
    <location>
        <begin position="56"/>
        <end position="73"/>
    </location>
</feature>
<sequence length="233" mass="27333">MCVHINLSISLYYYLSIYLSIYLPQAIFMSFQYVLPHSLRPFYPHSFSRLQSISSITAPAFLSGFFYRLSAFFSKTSCYINVTNLPCVFSLYIFPYVLLFSFFLSFILSFFPFFLFFRSFFLSFLSFFLFFLSFFLSFLSFFLSFFPLPLISNSFSLSFFFLPHLPFILFFFFNIVLPGFIVLLSLSMCFSNFTFPTVFFSSPFSILSRSIILCMSPFHFPVSNPIITFQESG</sequence>
<keyword evidence="1" id="KW-1133">Transmembrane helix</keyword>
<evidence type="ECO:0000313" key="3">
    <source>
        <dbReference type="Proteomes" id="UP000597762"/>
    </source>
</evidence>
<evidence type="ECO:0000313" key="2">
    <source>
        <dbReference type="EMBL" id="CAE1322171.1"/>
    </source>
</evidence>
<dbReference type="AlphaFoldDB" id="A0A812EFK2"/>
<dbReference type="Proteomes" id="UP000597762">
    <property type="component" value="Unassembled WGS sequence"/>
</dbReference>
<proteinExistence type="predicted"/>
<keyword evidence="1" id="KW-0472">Membrane</keyword>
<organism evidence="2 3">
    <name type="scientific">Acanthosepion pharaonis</name>
    <name type="common">Pharaoh cuttlefish</name>
    <name type="synonym">Sepia pharaonis</name>
    <dbReference type="NCBI Taxonomy" id="158019"/>
    <lineage>
        <taxon>Eukaryota</taxon>
        <taxon>Metazoa</taxon>
        <taxon>Spiralia</taxon>
        <taxon>Lophotrochozoa</taxon>
        <taxon>Mollusca</taxon>
        <taxon>Cephalopoda</taxon>
        <taxon>Coleoidea</taxon>
        <taxon>Decapodiformes</taxon>
        <taxon>Sepiida</taxon>
        <taxon>Sepiina</taxon>
        <taxon>Sepiidae</taxon>
        <taxon>Acanthosepion</taxon>
    </lineage>
</organism>
<keyword evidence="1" id="KW-0812">Transmembrane</keyword>
<protein>
    <submittedName>
        <fullName evidence="2">Uncharacterized protein</fullName>
    </submittedName>
</protein>
<keyword evidence="3" id="KW-1185">Reference proteome</keyword>
<dbReference type="EMBL" id="CAHIKZ030005299">
    <property type="protein sequence ID" value="CAE1322171.1"/>
    <property type="molecule type" value="Genomic_DNA"/>
</dbReference>
<feature type="transmembrane region" description="Helical" evidence="1">
    <location>
        <begin position="12"/>
        <end position="35"/>
    </location>
</feature>
<feature type="transmembrane region" description="Helical" evidence="1">
    <location>
        <begin position="198"/>
        <end position="220"/>
    </location>
</feature>
<feature type="transmembrane region" description="Helical" evidence="1">
    <location>
        <begin position="124"/>
        <end position="146"/>
    </location>
</feature>
<comment type="caution">
    <text evidence="2">The sequence shown here is derived from an EMBL/GenBank/DDBJ whole genome shotgun (WGS) entry which is preliminary data.</text>
</comment>
<evidence type="ECO:0000256" key="1">
    <source>
        <dbReference type="SAM" id="Phobius"/>
    </source>
</evidence>
<feature type="transmembrane region" description="Helical" evidence="1">
    <location>
        <begin position="166"/>
        <end position="186"/>
    </location>
</feature>